<dbReference type="GO" id="GO:0005759">
    <property type="term" value="C:mitochondrial matrix"/>
    <property type="evidence" value="ECO:0007669"/>
    <property type="project" value="InterPro"/>
</dbReference>
<dbReference type="InterPro" id="IPR036561">
    <property type="entry name" value="MAM33_sf"/>
</dbReference>
<protein>
    <recommendedName>
        <fullName evidence="3">Mitochondrial glycoprotein</fullName>
    </recommendedName>
</protein>
<sequence>MYRLIRSARRTILSSSSSFSKNQFHWLQCHRSHRVPSIQSRIGTSAFLFRSRPYLTDVMTKSPFEANILRIICSEIDYQSDYAPPHQPATKFNSFAVEDRVGEQWMTMYGKFGDSEDIKIEATMFDGYVSVPRVGDDATGEDARLHISVIVDISKRDGSKTAEFICSAWPDTLEIHNVYVFSSTSRDNKLVRPYIGPHFGKLSGELRRTLREFLKARGVKDELSVFLHEYMMNKDRIELIGWLRNLKSFVEK</sequence>
<dbReference type="AlphaFoldDB" id="A0AAD9XHT7"/>
<proteinExistence type="predicted"/>
<organism evidence="1 2">
    <name type="scientific">Dipteronia dyeriana</name>
    <dbReference type="NCBI Taxonomy" id="168575"/>
    <lineage>
        <taxon>Eukaryota</taxon>
        <taxon>Viridiplantae</taxon>
        <taxon>Streptophyta</taxon>
        <taxon>Embryophyta</taxon>
        <taxon>Tracheophyta</taxon>
        <taxon>Spermatophyta</taxon>
        <taxon>Magnoliopsida</taxon>
        <taxon>eudicotyledons</taxon>
        <taxon>Gunneridae</taxon>
        <taxon>Pentapetalae</taxon>
        <taxon>rosids</taxon>
        <taxon>malvids</taxon>
        <taxon>Sapindales</taxon>
        <taxon>Sapindaceae</taxon>
        <taxon>Hippocastanoideae</taxon>
        <taxon>Acereae</taxon>
        <taxon>Dipteronia</taxon>
    </lineage>
</organism>
<evidence type="ECO:0008006" key="3">
    <source>
        <dbReference type="Google" id="ProtNLM"/>
    </source>
</evidence>
<accession>A0AAD9XHT7</accession>
<comment type="caution">
    <text evidence="1">The sequence shown here is derived from an EMBL/GenBank/DDBJ whole genome shotgun (WGS) entry which is preliminary data.</text>
</comment>
<dbReference type="PANTHER" id="PTHR10826:SF14">
    <property type="entry name" value="MITOCHONDRIAL GLYCOPROTEIN FAMILY PROTEIN"/>
    <property type="match status" value="1"/>
</dbReference>
<dbReference type="Pfam" id="PF02330">
    <property type="entry name" value="MAM33"/>
    <property type="match status" value="1"/>
</dbReference>
<reference evidence="1" key="1">
    <citation type="journal article" date="2023" name="Plant J.">
        <title>Genome sequences and population genomics provide insights into the demographic history, inbreeding, and mutation load of two 'living fossil' tree species of Dipteronia.</title>
        <authorList>
            <person name="Feng Y."/>
            <person name="Comes H.P."/>
            <person name="Chen J."/>
            <person name="Zhu S."/>
            <person name="Lu R."/>
            <person name="Zhang X."/>
            <person name="Li P."/>
            <person name="Qiu J."/>
            <person name="Olsen K.M."/>
            <person name="Qiu Y."/>
        </authorList>
    </citation>
    <scope>NUCLEOTIDE SEQUENCE</scope>
    <source>
        <strain evidence="1">KIB01</strain>
    </source>
</reference>
<dbReference type="EMBL" id="JANJYI010000002">
    <property type="protein sequence ID" value="KAK2659496.1"/>
    <property type="molecule type" value="Genomic_DNA"/>
</dbReference>
<evidence type="ECO:0000313" key="2">
    <source>
        <dbReference type="Proteomes" id="UP001280121"/>
    </source>
</evidence>
<dbReference type="FunFam" id="3.10.280.10:FF:000003">
    <property type="entry name" value="Mitochondrial glycoprotein"/>
    <property type="match status" value="1"/>
</dbReference>
<dbReference type="Gene3D" id="3.10.280.10">
    <property type="entry name" value="Mitochondrial glycoprotein"/>
    <property type="match status" value="1"/>
</dbReference>
<dbReference type="InterPro" id="IPR003428">
    <property type="entry name" value="MAM33"/>
</dbReference>
<gene>
    <name evidence="1" type="ORF">Ddye_006029</name>
</gene>
<evidence type="ECO:0000313" key="1">
    <source>
        <dbReference type="EMBL" id="KAK2659496.1"/>
    </source>
</evidence>
<dbReference type="PANTHER" id="PTHR10826">
    <property type="entry name" value="COMPLEMENT COMPONENT 1"/>
    <property type="match status" value="1"/>
</dbReference>
<name>A0AAD9XHT7_9ROSI</name>
<keyword evidence="2" id="KW-1185">Reference proteome</keyword>
<dbReference type="Proteomes" id="UP001280121">
    <property type="component" value="Unassembled WGS sequence"/>
</dbReference>
<dbReference type="SUPFAM" id="SSF54529">
    <property type="entry name" value="Mitochondrial glycoprotein MAM33-like"/>
    <property type="match status" value="1"/>
</dbReference>